<proteinExistence type="inferred from homology"/>
<dbReference type="InterPro" id="IPR038765">
    <property type="entry name" value="Papain-like_cys_pep_sf"/>
</dbReference>
<dbReference type="Pfam" id="PF26560">
    <property type="entry name" value="UFSP2_MPN_insect"/>
    <property type="match status" value="1"/>
</dbReference>
<feature type="domain" description="UFSP2 N-terminal MPN-like" evidence="8">
    <location>
        <begin position="1"/>
        <end position="136"/>
    </location>
</feature>
<evidence type="ECO:0000313" key="9">
    <source>
        <dbReference type="EMBL" id="KAK6637340.1"/>
    </source>
</evidence>
<protein>
    <recommendedName>
        <fullName evidence="11">Ufm1-specific protease 2</fullName>
    </recommendedName>
</protein>
<evidence type="ECO:0000256" key="5">
    <source>
        <dbReference type="ARBA" id="ARBA00022807"/>
    </source>
</evidence>
<reference evidence="9 10" key="1">
    <citation type="submission" date="2023-09" db="EMBL/GenBank/DDBJ databases">
        <title>Genomes of two closely related lineages of the louse Polyplax serrata with different host specificities.</title>
        <authorList>
            <person name="Martinu J."/>
            <person name="Tarabai H."/>
            <person name="Stefka J."/>
            <person name="Hypsa V."/>
        </authorList>
    </citation>
    <scope>NUCLEOTIDE SEQUENCE [LARGE SCALE GENOMIC DNA]</scope>
    <source>
        <strain evidence="9">98ZLc_SE</strain>
    </source>
</reference>
<dbReference type="SUPFAM" id="SSF54001">
    <property type="entry name" value="Cysteine proteinases"/>
    <property type="match status" value="1"/>
</dbReference>
<evidence type="ECO:0000256" key="2">
    <source>
        <dbReference type="ARBA" id="ARBA00022670"/>
    </source>
</evidence>
<evidence type="ECO:0000256" key="1">
    <source>
        <dbReference type="ARBA" id="ARBA00008552"/>
    </source>
</evidence>
<keyword evidence="5" id="KW-0788">Thiol protease</keyword>
<evidence type="ECO:0000259" key="8">
    <source>
        <dbReference type="Pfam" id="PF26560"/>
    </source>
</evidence>
<dbReference type="PANTHER" id="PTHR48153:SF2">
    <property type="entry name" value="UFM1-SPECIFIC PROTEASE 2"/>
    <property type="match status" value="1"/>
</dbReference>
<evidence type="ECO:0000259" key="7">
    <source>
        <dbReference type="Pfam" id="PF20908"/>
    </source>
</evidence>
<sequence>MSPRLKISNCVIERIKNVSNGCQGRLYGITAENSVVVVGLDLSAVEVSQKCNDDSQNILELGAIQNLPGGVNLCGAFVADNGKQLNDVGVGVLENVSNENPVVFNWDVTSKKLTSAFYNNGKTEKVDFVAVNSNELVKSFVYFRLQASFPLSSDVNSACMESTLNDLEKRILSGSPAFHFEDSNIYILGNKGEISGLKPTSTVKELLSAITEENKTNKNEENVIVNVEMFMNRTINEDSPQTAPFIKYEKKSFKHCELEFCLDSLTMAAQSLPVVQLYKPLLDGLHRTFILNKENLLHQLEKGKIYDICTPETYHFFPKALGHFITIVYGPKQSVDDLKGVRESFHSLLLLPMDRPLFRQANAHDFSNSSKYSTNLLLNPHESLTKSGVQGGEPCFVQGTYAYHHYMQDGMDDNGWGCAYRSLQTIFSWFRHQGYTNMAVPSHKDIQQCLVNIGDKQRSFVGSRQWIGSTEVSFVLDTLLGVNSRIVNVSSGEEMTMKGGELSHHFKTQGTPIMIGGGVLAHTIIGVDYNKNTGEIKFLILDPHYTGGEDLGVILKKGWCGWKGPDFWKKDAFYNMCLPLKPKCV</sequence>
<keyword evidence="2" id="KW-0645">Protease</keyword>
<keyword evidence="10" id="KW-1185">Reference proteome</keyword>
<evidence type="ECO:0000256" key="4">
    <source>
        <dbReference type="ARBA" id="ARBA00022801"/>
    </source>
</evidence>
<comment type="caution">
    <text evidence="9">The sequence shown here is derived from an EMBL/GenBank/DDBJ whole genome shotgun (WGS) entry which is preliminary data.</text>
</comment>
<accession>A0ABR1B770</accession>
<evidence type="ECO:0000256" key="3">
    <source>
        <dbReference type="ARBA" id="ARBA00022786"/>
    </source>
</evidence>
<dbReference type="InterPro" id="IPR012462">
    <property type="entry name" value="UFSP1/2_DUB_cat"/>
</dbReference>
<dbReference type="Proteomes" id="UP001359485">
    <property type="component" value="Unassembled WGS sequence"/>
</dbReference>
<feature type="domain" description="UFSP2 second" evidence="7">
    <location>
        <begin position="162"/>
        <end position="369"/>
    </location>
</feature>
<evidence type="ECO:0000313" key="10">
    <source>
        <dbReference type="Proteomes" id="UP001359485"/>
    </source>
</evidence>
<dbReference type="Pfam" id="PF20908">
    <property type="entry name" value="UfSP2_N"/>
    <property type="match status" value="1"/>
</dbReference>
<evidence type="ECO:0000259" key="6">
    <source>
        <dbReference type="Pfam" id="PF07910"/>
    </source>
</evidence>
<dbReference type="InterPro" id="IPR049387">
    <property type="entry name" value="UFSP2-like_2nd"/>
</dbReference>
<organism evidence="9 10">
    <name type="scientific">Polyplax serrata</name>
    <name type="common">Common mouse louse</name>
    <dbReference type="NCBI Taxonomy" id="468196"/>
    <lineage>
        <taxon>Eukaryota</taxon>
        <taxon>Metazoa</taxon>
        <taxon>Ecdysozoa</taxon>
        <taxon>Arthropoda</taxon>
        <taxon>Hexapoda</taxon>
        <taxon>Insecta</taxon>
        <taxon>Pterygota</taxon>
        <taxon>Neoptera</taxon>
        <taxon>Paraneoptera</taxon>
        <taxon>Psocodea</taxon>
        <taxon>Troctomorpha</taxon>
        <taxon>Phthiraptera</taxon>
        <taxon>Anoplura</taxon>
        <taxon>Polyplacidae</taxon>
        <taxon>Polyplax</taxon>
    </lineage>
</organism>
<name>A0ABR1B770_POLSC</name>
<dbReference type="EMBL" id="JAWJWF010000002">
    <property type="protein sequence ID" value="KAK6637340.1"/>
    <property type="molecule type" value="Genomic_DNA"/>
</dbReference>
<gene>
    <name evidence="9" type="ORF">RUM44_007755</name>
</gene>
<dbReference type="PANTHER" id="PTHR48153">
    <property type="entry name" value="UFM1-SPECIFIC PROTEASE 2"/>
    <property type="match status" value="1"/>
</dbReference>
<keyword evidence="3" id="KW-0833">Ubl conjugation pathway</keyword>
<dbReference type="Pfam" id="PF07910">
    <property type="entry name" value="Peptidase_C78"/>
    <property type="match status" value="1"/>
</dbReference>
<dbReference type="InterPro" id="IPR058757">
    <property type="entry name" value="UFSP2_MPN_N"/>
</dbReference>
<feature type="domain" description="UFSP1/2/DUB catalytic" evidence="6">
    <location>
        <begin position="396"/>
        <end position="577"/>
    </location>
</feature>
<evidence type="ECO:0008006" key="11">
    <source>
        <dbReference type="Google" id="ProtNLM"/>
    </source>
</evidence>
<comment type="similarity">
    <text evidence="1">Belongs to the peptidase C78 family.</text>
</comment>
<dbReference type="Gene3D" id="3.90.70.130">
    <property type="match status" value="1"/>
</dbReference>
<keyword evidence="4" id="KW-0378">Hydrolase</keyword>